<dbReference type="EMBL" id="JASCZI010060721">
    <property type="protein sequence ID" value="MED6135553.1"/>
    <property type="molecule type" value="Genomic_DNA"/>
</dbReference>
<feature type="compositionally biased region" description="Low complexity" evidence="1">
    <location>
        <begin position="276"/>
        <end position="289"/>
    </location>
</feature>
<evidence type="ECO:0000313" key="3">
    <source>
        <dbReference type="Proteomes" id="UP001341840"/>
    </source>
</evidence>
<comment type="caution">
    <text evidence="2">The sequence shown here is derived from an EMBL/GenBank/DDBJ whole genome shotgun (WGS) entry which is preliminary data.</text>
</comment>
<name>A0ABU6SHZ0_9FABA</name>
<feature type="compositionally biased region" description="Basic residues" evidence="1">
    <location>
        <begin position="250"/>
        <end position="260"/>
    </location>
</feature>
<evidence type="ECO:0000313" key="2">
    <source>
        <dbReference type="EMBL" id="MED6135553.1"/>
    </source>
</evidence>
<keyword evidence="3" id="KW-1185">Reference proteome</keyword>
<reference evidence="2 3" key="1">
    <citation type="journal article" date="2023" name="Plants (Basel)">
        <title>Bridging the Gap: Combining Genomics and Transcriptomics Approaches to Understand Stylosanthes scabra, an Orphan Legume from the Brazilian Caatinga.</title>
        <authorList>
            <person name="Ferreira-Neto J.R.C."/>
            <person name="da Silva M.D."/>
            <person name="Binneck E."/>
            <person name="de Melo N.F."/>
            <person name="da Silva R.H."/>
            <person name="de Melo A.L.T.M."/>
            <person name="Pandolfi V."/>
            <person name="Bustamante F.O."/>
            <person name="Brasileiro-Vidal A.C."/>
            <person name="Benko-Iseppon A.M."/>
        </authorList>
    </citation>
    <scope>NUCLEOTIDE SEQUENCE [LARGE SCALE GENOMIC DNA]</scope>
    <source>
        <tissue evidence="2">Leaves</tissue>
    </source>
</reference>
<feature type="region of interest" description="Disordered" evidence="1">
    <location>
        <begin position="240"/>
        <end position="289"/>
    </location>
</feature>
<dbReference type="PROSITE" id="PS51257">
    <property type="entry name" value="PROKAR_LIPOPROTEIN"/>
    <property type="match status" value="1"/>
</dbReference>
<accession>A0ABU6SHZ0</accession>
<proteinExistence type="predicted"/>
<protein>
    <submittedName>
        <fullName evidence="2">Uncharacterized protein</fullName>
    </submittedName>
</protein>
<evidence type="ECO:0000256" key="1">
    <source>
        <dbReference type="SAM" id="MobiDB-lite"/>
    </source>
</evidence>
<gene>
    <name evidence="2" type="ORF">PIB30_047623</name>
</gene>
<sequence>MIGAGKNGPPGKYERWLSSASSGSVGIGCDNRPGELTVACRNRHASSGWRFICTENPWVGDSHSVHYQTFQVQVRNWKVGEVFVKKVGRLVSPRVQVFRCVMRRTRNSSYELEVGEILSLNFEPFLATPVSIASPPVVTSKPSLEDLSLSNRGTKGVIVHSLAISRDLQELGSGVIYYKYEKREKFEDYDMKADAKLGTFKIRRYNFGDEFFVHPLHSVRFDPDRPYEIPIEVLMADQSLSSSKVEKSSTRRSRSSRRPTPHYSPKGMPSTQRIRSSSSTEGTSSSLSS</sequence>
<dbReference type="Proteomes" id="UP001341840">
    <property type="component" value="Unassembled WGS sequence"/>
</dbReference>
<organism evidence="2 3">
    <name type="scientific">Stylosanthes scabra</name>
    <dbReference type="NCBI Taxonomy" id="79078"/>
    <lineage>
        <taxon>Eukaryota</taxon>
        <taxon>Viridiplantae</taxon>
        <taxon>Streptophyta</taxon>
        <taxon>Embryophyta</taxon>
        <taxon>Tracheophyta</taxon>
        <taxon>Spermatophyta</taxon>
        <taxon>Magnoliopsida</taxon>
        <taxon>eudicotyledons</taxon>
        <taxon>Gunneridae</taxon>
        <taxon>Pentapetalae</taxon>
        <taxon>rosids</taxon>
        <taxon>fabids</taxon>
        <taxon>Fabales</taxon>
        <taxon>Fabaceae</taxon>
        <taxon>Papilionoideae</taxon>
        <taxon>50 kb inversion clade</taxon>
        <taxon>dalbergioids sensu lato</taxon>
        <taxon>Dalbergieae</taxon>
        <taxon>Pterocarpus clade</taxon>
        <taxon>Stylosanthes</taxon>
    </lineage>
</organism>